<reference evidence="1" key="1">
    <citation type="journal article" date="2014" name="Nat. Commun.">
        <title>Multiple recent horizontal transfers of a large genomic region in cheese making fungi.</title>
        <authorList>
            <person name="Cheeseman K."/>
            <person name="Ropars J."/>
            <person name="Renault P."/>
            <person name="Dupont J."/>
            <person name="Gouzy J."/>
            <person name="Branca A."/>
            <person name="Abraham A.L."/>
            <person name="Ceppi M."/>
            <person name="Conseiller E."/>
            <person name="Debuchy R."/>
            <person name="Malagnac F."/>
            <person name="Goarin A."/>
            <person name="Silar P."/>
            <person name="Lacoste S."/>
            <person name="Sallet E."/>
            <person name="Bensimon A."/>
            <person name="Giraud T."/>
            <person name="Brygoo Y."/>
        </authorList>
    </citation>
    <scope>NUCLEOTIDE SEQUENCE [LARGE SCALE GENOMIC DNA]</scope>
    <source>
        <strain evidence="1">FM164</strain>
    </source>
</reference>
<accession>W6R8G4</accession>
<gene>
    <name evidence="1" type="ORF">PROQFM164_S09g000073</name>
</gene>
<keyword evidence="2" id="KW-1185">Reference proteome</keyword>
<dbReference type="AlphaFoldDB" id="W6R8G4"/>
<protein>
    <submittedName>
        <fullName evidence="1">Uncharacterized protein</fullName>
    </submittedName>
</protein>
<sequence length="63" mass="7572">MVRLFLLTDSCRYIGESLRDTETRRIYYWHDFAVDISPVRNDLDASKDLQIWLTGLVEQEFLF</sequence>
<evidence type="ECO:0000313" key="2">
    <source>
        <dbReference type="Proteomes" id="UP000030686"/>
    </source>
</evidence>
<dbReference type="Proteomes" id="UP000030686">
    <property type="component" value="Unassembled WGS sequence"/>
</dbReference>
<evidence type="ECO:0000313" key="1">
    <source>
        <dbReference type="EMBL" id="CDM38157.1"/>
    </source>
</evidence>
<organism evidence="1 2">
    <name type="scientific">Penicillium roqueforti (strain FM164)</name>
    <dbReference type="NCBI Taxonomy" id="1365484"/>
    <lineage>
        <taxon>Eukaryota</taxon>
        <taxon>Fungi</taxon>
        <taxon>Dikarya</taxon>
        <taxon>Ascomycota</taxon>
        <taxon>Pezizomycotina</taxon>
        <taxon>Eurotiomycetes</taxon>
        <taxon>Eurotiomycetidae</taxon>
        <taxon>Eurotiales</taxon>
        <taxon>Aspergillaceae</taxon>
        <taxon>Penicillium</taxon>
    </lineage>
</organism>
<proteinExistence type="predicted"/>
<dbReference type="STRING" id="1365484.W6R8G4"/>
<name>W6R8G4_PENRF</name>
<dbReference type="EMBL" id="HG792023">
    <property type="protein sequence ID" value="CDM38157.1"/>
    <property type="molecule type" value="Genomic_DNA"/>
</dbReference>